<proteinExistence type="predicted"/>
<feature type="chain" id="PRO_5040250830" evidence="1">
    <location>
        <begin position="21"/>
        <end position="64"/>
    </location>
</feature>
<comment type="caution">
    <text evidence="2">The sequence shown here is derived from an EMBL/GenBank/DDBJ whole genome shotgun (WGS) entry which is preliminary data.</text>
</comment>
<dbReference type="AlphaFoldDB" id="A0A9P4YZX8"/>
<organism evidence="2 3">
    <name type="scientific">Geosmithia morbida</name>
    <dbReference type="NCBI Taxonomy" id="1094350"/>
    <lineage>
        <taxon>Eukaryota</taxon>
        <taxon>Fungi</taxon>
        <taxon>Dikarya</taxon>
        <taxon>Ascomycota</taxon>
        <taxon>Pezizomycotina</taxon>
        <taxon>Sordariomycetes</taxon>
        <taxon>Hypocreomycetidae</taxon>
        <taxon>Hypocreales</taxon>
        <taxon>Bionectriaceae</taxon>
        <taxon>Geosmithia</taxon>
    </lineage>
</organism>
<feature type="signal peptide" evidence="1">
    <location>
        <begin position="1"/>
        <end position="20"/>
    </location>
</feature>
<dbReference type="GeneID" id="55969936"/>
<accession>A0A9P4YZX8</accession>
<dbReference type="Proteomes" id="UP000749293">
    <property type="component" value="Unassembled WGS sequence"/>
</dbReference>
<protein>
    <submittedName>
        <fullName evidence="2">Uncharacterized protein</fullName>
    </submittedName>
</protein>
<dbReference type="EMBL" id="JAANYQ010000003">
    <property type="protein sequence ID" value="KAF4124869.1"/>
    <property type="molecule type" value="Genomic_DNA"/>
</dbReference>
<sequence>MLRRITASIMVHSTVRAAFALFSPGLPGSAPSPVPPGSWPGGDSATPAGQISSHLHVCFERDYL</sequence>
<evidence type="ECO:0000313" key="2">
    <source>
        <dbReference type="EMBL" id="KAF4124869.1"/>
    </source>
</evidence>
<keyword evidence="3" id="KW-1185">Reference proteome</keyword>
<evidence type="ECO:0000256" key="1">
    <source>
        <dbReference type="SAM" id="SignalP"/>
    </source>
</evidence>
<gene>
    <name evidence="2" type="ORF">GMORB2_3708</name>
</gene>
<dbReference type="RefSeq" id="XP_035323521.1">
    <property type="nucleotide sequence ID" value="XM_035465684.1"/>
</dbReference>
<name>A0A9P4YZX8_9HYPO</name>
<keyword evidence="1" id="KW-0732">Signal</keyword>
<evidence type="ECO:0000313" key="3">
    <source>
        <dbReference type="Proteomes" id="UP000749293"/>
    </source>
</evidence>
<reference evidence="2" key="1">
    <citation type="submission" date="2020-03" db="EMBL/GenBank/DDBJ databases">
        <title>Site-based positive gene gene selection in Geosmithia morbida across the United States reveals a broad range of putative effectors and factors for local host and environmental adapation.</title>
        <authorList>
            <person name="Onufrak A."/>
            <person name="Murdoch R.W."/>
            <person name="Gazis R."/>
            <person name="Huff M."/>
            <person name="Staton M."/>
            <person name="Klingeman W."/>
            <person name="Hadziabdic D."/>
        </authorList>
    </citation>
    <scope>NUCLEOTIDE SEQUENCE</scope>
    <source>
        <strain evidence="2">1262</strain>
    </source>
</reference>